<proteinExistence type="predicted"/>
<organism evidence="1 2">
    <name type="scientific">Zosterops borbonicus</name>
    <dbReference type="NCBI Taxonomy" id="364589"/>
    <lineage>
        <taxon>Eukaryota</taxon>
        <taxon>Metazoa</taxon>
        <taxon>Chordata</taxon>
        <taxon>Craniata</taxon>
        <taxon>Vertebrata</taxon>
        <taxon>Euteleostomi</taxon>
        <taxon>Archelosauria</taxon>
        <taxon>Archosauria</taxon>
        <taxon>Dinosauria</taxon>
        <taxon>Saurischia</taxon>
        <taxon>Theropoda</taxon>
        <taxon>Coelurosauria</taxon>
        <taxon>Aves</taxon>
        <taxon>Neognathae</taxon>
        <taxon>Neoaves</taxon>
        <taxon>Telluraves</taxon>
        <taxon>Australaves</taxon>
        <taxon>Passeriformes</taxon>
        <taxon>Sylvioidea</taxon>
        <taxon>Zosteropidae</taxon>
        <taxon>Zosterops</taxon>
    </lineage>
</organism>
<keyword evidence="2" id="KW-1185">Reference proteome</keyword>
<protein>
    <submittedName>
        <fullName evidence="1">Uncharacterized protein</fullName>
    </submittedName>
</protein>
<sequence>MYVDGSQEYFMNQKTSWKSKKAQNFHCKIDTNLAPNLELELQCPVPKYFASATDDARFAPWLYQGLNIMRLDLKRIVEWLGLEGTLKTI</sequence>
<gene>
    <name evidence="1" type="ORF">HGM15179_008641</name>
</gene>
<evidence type="ECO:0000313" key="2">
    <source>
        <dbReference type="Proteomes" id="UP000796761"/>
    </source>
</evidence>
<reference evidence="1" key="1">
    <citation type="submission" date="2019-04" db="EMBL/GenBank/DDBJ databases">
        <title>Genome assembly of Zosterops borbonicus 15179.</title>
        <authorList>
            <person name="Leroy T."/>
            <person name="Anselmetti Y."/>
            <person name="Tilak M.-K."/>
            <person name="Nabholz B."/>
        </authorList>
    </citation>
    <scope>NUCLEOTIDE SEQUENCE</scope>
    <source>
        <strain evidence="1">HGM_15179</strain>
        <tissue evidence="1">Muscle</tissue>
    </source>
</reference>
<dbReference type="AlphaFoldDB" id="A0A8K1GIG7"/>
<accession>A0A8K1GIG7</accession>
<dbReference type="EMBL" id="SWJQ01000222">
    <property type="protein sequence ID" value="TRZ18491.1"/>
    <property type="molecule type" value="Genomic_DNA"/>
</dbReference>
<dbReference type="Proteomes" id="UP000796761">
    <property type="component" value="Unassembled WGS sequence"/>
</dbReference>
<comment type="caution">
    <text evidence="1">The sequence shown here is derived from an EMBL/GenBank/DDBJ whole genome shotgun (WGS) entry which is preliminary data.</text>
</comment>
<evidence type="ECO:0000313" key="1">
    <source>
        <dbReference type="EMBL" id="TRZ18491.1"/>
    </source>
</evidence>
<name>A0A8K1GIG7_9PASS</name>